<gene>
    <name evidence="2" type="ORF">GY22_06740</name>
</gene>
<feature type="region of interest" description="Disordered" evidence="1">
    <location>
        <begin position="22"/>
        <end position="63"/>
    </location>
</feature>
<dbReference type="RefSeq" id="WP_035925245.1">
    <property type="nucleotide sequence ID" value="NZ_JSUH01000005.1"/>
</dbReference>
<evidence type="ECO:0000313" key="2">
    <source>
        <dbReference type="EMBL" id="KHD97812.1"/>
    </source>
</evidence>
<dbReference type="EMBL" id="JSUH01000005">
    <property type="protein sequence ID" value="KHD97812.1"/>
    <property type="molecule type" value="Genomic_DNA"/>
</dbReference>
<name>A0A0A6YCP8_KOCRO</name>
<accession>A0A0A6YCP8</accession>
<feature type="compositionally biased region" description="Low complexity" evidence="1">
    <location>
        <begin position="28"/>
        <end position="38"/>
    </location>
</feature>
<organism evidence="2 3">
    <name type="scientific">Kocuria rosea subsp. polaris</name>
    <dbReference type="NCBI Taxonomy" id="136273"/>
    <lineage>
        <taxon>Bacteria</taxon>
        <taxon>Bacillati</taxon>
        <taxon>Actinomycetota</taxon>
        <taxon>Actinomycetes</taxon>
        <taxon>Micrococcales</taxon>
        <taxon>Micrococcaceae</taxon>
        <taxon>Kocuria</taxon>
    </lineage>
</organism>
<evidence type="ECO:0000256" key="1">
    <source>
        <dbReference type="SAM" id="MobiDB-lite"/>
    </source>
</evidence>
<keyword evidence="3" id="KW-1185">Reference proteome</keyword>
<dbReference type="Proteomes" id="UP000030466">
    <property type="component" value="Unassembled WGS sequence"/>
</dbReference>
<protein>
    <submittedName>
        <fullName evidence="2">Uncharacterized protein</fullName>
    </submittedName>
</protein>
<comment type="caution">
    <text evidence="2">The sequence shown here is derived from an EMBL/GenBank/DDBJ whole genome shotgun (WGS) entry which is preliminary data.</text>
</comment>
<proteinExistence type="predicted"/>
<reference evidence="2 3" key="1">
    <citation type="journal article" date="2003" name="Int. J. Syst. Evol. Microbiol.">
        <title>Kocuria polaris sp. nov., an orange-pigmented psychrophilic bacterium isolated from an Antarctic cyanobacterial mat sample.</title>
        <authorList>
            <person name="Reddy G.S."/>
            <person name="Prakash J.S."/>
            <person name="Prabahar V."/>
            <person name="Matsumoto G.I."/>
            <person name="Stackebrandt E."/>
            <person name="Shivaji S."/>
        </authorList>
    </citation>
    <scope>NUCLEOTIDE SEQUENCE [LARGE SCALE GENOMIC DNA]</scope>
    <source>
        <strain evidence="2 3">CMS 76or</strain>
    </source>
</reference>
<sequence>MHERLVRAIEDQDEQTARTIAREHTEAAGRAASSSRPSCGRHRPGASSGAVRGLGIDESVGAS</sequence>
<dbReference type="AlphaFoldDB" id="A0A0A6YCP8"/>
<evidence type="ECO:0000313" key="3">
    <source>
        <dbReference type="Proteomes" id="UP000030466"/>
    </source>
</evidence>